<comment type="catalytic activity">
    <reaction evidence="9 10">
        <text>L-glutamine + H2O = L-glutamate + NH4(+)</text>
        <dbReference type="Rhea" id="RHEA:15889"/>
        <dbReference type="ChEBI" id="CHEBI:15377"/>
        <dbReference type="ChEBI" id="CHEBI:28938"/>
        <dbReference type="ChEBI" id="CHEBI:29985"/>
        <dbReference type="ChEBI" id="CHEBI:58359"/>
        <dbReference type="EC" id="3.5.1.2"/>
    </reaction>
</comment>
<dbReference type="GO" id="GO:0016829">
    <property type="term" value="F:lyase activity"/>
    <property type="evidence" value="ECO:0007669"/>
    <property type="project" value="UniProtKB-KW"/>
</dbReference>
<evidence type="ECO:0000256" key="10">
    <source>
        <dbReference type="HAMAP-Rule" id="MF_00278"/>
    </source>
</evidence>
<dbReference type="EMBL" id="CP099959">
    <property type="protein sequence ID" value="XCC57816.1"/>
    <property type="molecule type" value="Genomic_DNA"/>
</dbReference>
<dbReference type="InterPro" id="IPR017926">
    <property type="entry name" value="GATASE"/>
</dbReference>
<evidence type="ECO:0000256" key="9">
    <source>
        <dbReference type="ARBA" id="ARBA00049534"/>
    </source>
</evidence>
<evidence type="ECO:0000256" key="7">
    <source>
        <dbReference type="ARBA" id="ARBA00023239"/>
    </source>
</evidence>
<comment type="subcellular location">
    <subcellularLocation>
        <location evidence="10">Cytoplasm</location>
    </subcellularLocation>
</comment>
<keyword evidence="6 10" id="KW-0368">Histidine biosynthesis</keyword>
<feature type="active site" evidence="10 11">
    <location>
        <position position="198"/>
    </location>
</feature>
<comment type="subunit">
    <text evidence="10">Heterodimer of HisH and HisF.</text>
</comment>
<name>A0AAU8A3N6_9BURK</name>
<dbReference type="EC" id="3.5.1.2" evidence="10"/>
<evidence type="ECO:0000256" key="3">
    <source>
        <dbReference type="ARBA" id="ARBA00022605"/>
    </source>
</evidence>
<evidence type="ECO:0000256" key="6">
    <source>
        <dbReference type="ARBA" id="ARBA00023102"/>
    </source>
</evidence>
<evidence type="ECO:0000256" key="11">
    <source>
        <dbReference type="PIRSR" id="PIRSR000495-1"/>
    </source>
</evidence>
<keyword evidence="3 10" id="KW-0028">Amino-acid biosynthesis</keyword>
<protein>
    <recommendedName>
        <fullName evidence="10">Imidazole glycerol phosphate synthase subunit HisH</fullName>
        <ecNumber evidence="10">4.3.2.10</ecNumber>
    </recommendedName>
    <alternativeName>
        <fullName evidence="10">IGP synthase glutaminase subunit</fullName>
        <ecNumber evidence="10">3.5.1.2</ecNumber>
    </alternativeName>
    <alternativeName>
        <fullName evidence="10">IGP synthase subunit HisH</fullName>
    </alternativeName>
    <alternativeName>
        <fullName evidence="10">ImGP synthase subunit HisH</fullName>
        <shortName evidence="10">IGPS subunit HisH</shortName>
    </alternativeName>
</protein>
<dbReference type="EC" id="4.3.2.10" evidence="10"/>
<dbReference type="Pfam" id="PF00117">
    <property type="entry name" value="GATase"/>
    <property type="match status" value="1"/>
</dbReference>
<dbReference type="PROSITE" id="PS51273">
    <property type="entry name" value="GATASE_TYPE_1"/>
    <property type="match status" value="1"/>
</dbReference>
<evidence type="ECO:0000313" key="13">
    <source>
        <dbReference type="EMBL" id="XCC57816.1"/>
    </source>
</evidence>
<dbReference type="PIRSF" id="PIRSF000495">
    <property type="entry name" value="Amidotransf_hisH"/>
    <property type="match status" value="1"/>
</dbReference>
<comment type="function">
    <text evidence="10">IGPS catalyzes the conversion of PRFAR and glutamine to IGP, AICAR and glutamate. The HisH subunit catalyzes the hydrolysis of glutamine to glutamate and ammonia as part of the synthesis of IGP and AICAR. The resulting ammonia molecule is channeled to the active site of HisF.</text>
</comment>
<dbReference type="HAMAP" id="MF_00278">
    <property type="entry name" value="HisH"/>
    <property type="match status" value="1"/>
</dbReference>
<keyword evidence="4 10" id="KW-0378">Hydrolase</keyword>
<evidence type="ECO:0000256" key="8">
    <source>
        <dbReference type="ARBA" id="ARBA00047838"/>
    </source>
</evidence>
<evidence type="ECO:0000256" key="2">
    <source>
        <dbReference type="ARBA" id="ARBA00022490"/>
    </source>
</evidence>
<dbReference type="InterPro" id="IPR010139">
    <property type="entry name" value="Imidazole-glycPsynth_HisH"/>
</dbReference>
<dbReference type="GO" id="GO:0000107">
    <property type="term" value="F:imidazoleglycerol-phosphate synthase activity"/>
    <property type="evidence" value="ECO:0007669"/>
    <property type="project" value="UniProtKB-UniRule"/>
</dbReference>
<dbReference type="PANTHER" id="PTHR42701">
    <property type="entry name" value="IMIDAZOLE GLYCEROL PHOSPHATE SYNTHASE SUBUNIT HISH"/>
    <property type="match status" value="1"/>
</dbReference>
<evidence type="ECO:0000256" key="4">
    <source>
        <dbReference type="ARBA" id="ARBA00022801"/>
    </source>
</evidence>
<keyword evidence="2 10" id="KW-0963">Cytoplasm</keyword>
<organism evidence="13">
    <name type="scientific">Polynucleobacter sp. UK-FUSCHL-C3</name>
    <dbReference type="NCBI Taxonomy" id="2955208"/>
    <lineage>
        <taxon>Bacteria</taxon>
        <taxon>Pseudomonadati</taxon>
        <taxon>Pseudomonadota</taxon>
        <taxon>Betaproteobacteria</taxon>
        <taxon>Burkholderiales</taxon>
        <taxon>Burkholderiaceae</taxon>
        <taxon>Polynucleobacter</taxon>
    </lineage>
</organism>
<dbReference type="GO" id="GO:0004359">
    <property type="term" value="F:glutaminase activity"/>
    <property type="evidence" value="ECO:0007669"/>
    <property type="project" value="UniProtKB-EC"/>
</dbReference>
<evidence type="ECO:0000256" key="1">
    <source>
        <dbReference type="ARBA" id="ARBA00005091"/>
    </source>
</evidence>
<comment type="pathway">
    <text evidence="1 10">Amino-acid biosynthesis; L-histidine biosynthesis; L-histidine from 5-phospho-alpha-D-ribose 1-diphosphate: step 5/9.</text>
</comment>
<dbReference type="GO" id="GO:0005737">
    <property type="term" value="C:cytoplasm"/>
    <property type="evidence" value="ECO:0007669"/>
    <property type="project" value="UniProtKB-SubCell"/>
</dbReference>
<dbReference type="SUPFAM" id="SSF52317">
    <property type="entry name" value="Class I glutamine amidotransferase-like"/>
    <property type="match status" value="1"/>
</dbReference>
<sequence length="216" mass="23912">MHIAIVDYGMGNLRSVSQALHHVAPDCKISIANDAQEILRSDRVVLPGQGAMPDCMAQLRSSGLLDAVLLSAREKPLLGICVGEQMLFEESEECKPGVATNTACLALMPGKVVRFALSGTQEDGSEYKIPHMGWNQVRQDQDHPLWHGIPDMSSFYFVHSYYVKASRSEDAVGSTNYGGWFTSAVTRDNIFATQFHPEKSAQHGLKLYQNFVAWRP</sequence>
<reference evidence="13" key="1">
    <citation type="submission" date="2022-06" db="EMBL/GenBank/DDBJ databases">
        <title>New Polynucleobacter species.</title>
        <authorList>
            <person name="Hahn M.W."/>
        </authorList>
    </citation>
    <scope>NUCLEOTIDE SEQUENCE</scope>
    <source>
        <strain evidence="13">UK-FUSCHL-C3</strain>
    </source>
</reference>
<dbReference type="Gene3D" id="3.40.50.880">
    <property type="match status" value="1"/>
</dbReference>
<keyword evidence="7 10" id="KW-0456">Lyase</keyword>
<dbReference type="RefSeq" id="WP_353438916.1">
    <property type="nucleotide sequence ID" value="NZ_CP099959.1"/>
</dbReference>
<dbReference type="CDD" id="cd01748">
    <property type="entry name" value="GATase1_IGP_Synthase"/>
    <property type="match status" value="1"/>
</dbReference>
<gene>
    <name evidence="10 13" type="primary">hisH</name>
    <name evidence="13" type="ORF">NKE59_00545</name>
</gene>
<proteinExistence type="inferred from homology"/>
<dbReference type="GO" id="GO:0000105">
    <property type="term" value="P:L-histidine biosynthetic process"/>
    <property type="evidence" value="ECO:0007669"/>
    <property type="project" value="UniProtKB-UniRule"/>
</dbReference>
<feature type="active site" evidence="10 11">
    <location>
        <position position="196"/>
    </location>
</feature>
<comment type="catalytic activity">
    <reaction evidence="8 10">
        <text>5-[(5-phospho-1-deoxy-D-ribulos-1-ylimino)methylamino]-1-(5-phospho-beta-D-ribosyl)imidazole-4-carboxamide + L-glutamine = D-erythro-1-(imidazol-4-yl)glycerol 3-phosphate + 5-amino-1-(5-phospho-beta-D-ribosyl)imidazole-4-carboxamide + L-glutamate + H(+)</text>
        <dbReference type="Rhea" id="RHEA:24793"/>
        <dbReference type="ChEBI" id="CHEBI:15378"/>
        <dbReference type="ChEBI" id="CHEBI:29985"/>
        <dbReference type="ChEBI" id="CHEBI:58278"/>
        <dbReference type="ChEBI" id="CHEBI:58359"/>
        <dbReference type="ChEBI" id="CHEBI:58475"/>
        <dbReference type="ChEBI" id="CHEBI:58525"/>
        <dbReference type="EC" id="4.3.2.10"/>
    </reaction>
</comment>
<dbReference type="AlphaFoldDB" id="A0AAU8A3N6"/>
<dbReference type="PANTHER" id="PTHR42701:SF2">
    <property type="entry name" value="IMIDAZOLE GLYCEROL PHOSPHATE SYNTHASE SUBUNIT HISH 1"/>
    <property type="match status" value="1"/>
</dbReference>
<evidence type="ECO:0000259" key="12">
    <source>
        <dbReference type="Pfam" id="PF00117"/>
    </source>
</evidence>
<accession>A0AAU8A3N6</accession>
<keyword evidence="5 10" id="KW-0315">Glutamine amidotransferase</keyword>
<feature type="active site" description="Nucleophile" evidence="10 11">
    <location>
        <position position="81"/>
    </location>
</feature>
<feature type="domain" description="Glutamine amidotransferase" evidence="12">
    <location>
        <begin position="5"/>
        <end position="211"/>
    </location>
</feature>
<dbReference type="InterPro" id="IPR029062">
    <property type="entry name" value="Class_I_gatase-like"/>
</dbReference>
<dbReference type="NCBIfam" id="TIGR01855">
    <property type="entry name" value="IMP_synth_hisH"/>
    <property type="match status" value="1"/>
</dbReference>
<evidence type="ECO:0000256" key="5">
    <source>
        <dbReference type="ARBA" id="ARBA00022962"/>
    </source>
</evidence>